<evidence type="ECO:0000313" key="2">
    <source>
        <dbReference type="Proteomes" id="UP000654075"/>
    </source>
</evidence>
<keyword evidence="2" id="KW-1185">Reference proteome</keyword>
<sequence length="124" mass="13275">MFLVGCMVASRVFEPSPLPWAAFSLPGPEMLFRASCSSAGQGRATRPCAAGMPSAGPRQSVVAWALYGSGTTLSADFLKKLTGGSHCHRESETFNRLTFFQPLKVGGQVTFVTQCDALNYQDHA</sequence>
<name>A0A813FL43_POLGL</name>
<dbReference type="Proteomes" id="UP000654075">
    <property type="component" value="Unassembled WGS sequence"/>
</dbReference>
<accession>A0A813FL43</accession>
<dbReference type="AlphaFoldDB" id="A0A813FL43"/>
<evidence type="ECO:0000313" key="1">
    <source>
        <dbReference type="EMBL" id="CAE8611095.1"/>
    </source>
</evidence>
<organism evidence="1 2">
    <name type="scientific">Polarella glacialis</name>
    <name type="common">Dinoflagellate</name>
    <dbReference type="NCBI Taxonomy" id="89957"/>
    <lineage>
        <taxon>Eukaryota</taxon>
        <taxon>Sar</taxon>
        <taxon>Alveolata</taxon>
        <taxon>Dinophyceae</taxon>
        <taxon>Suessiales</taxon>
        <taxon>Suessiaceae</taxon>
        <taxon>Polarella</taxon>
    </lineage>
</organism>
<comment type="caution">
    <text evidence="1">The sequence shown here is derived from an EMBL/GenBank/DDBJ whole genome shotgun (WGS) entry which is preliminary data.</text>
</comment>
<dbReference type="EMBL" id="CAJNNV010024909">
    <property type="protein sequence ID" value="CAE8611095.1"/>
    <property type="molecule type" value="Genomic_DNA"/>
</dbReference>
<proteinExistence type="predicted"/>
<gene>
    <name evidence="1" type="ORF">PGLA1383_LOCUS28905</name>
</gene>
<protein>
    <submittedName>
        <fullName evidence="1">Uncharacterized protein</fullName>
    </submittedName>
</protein>
<reference evidence="1" key="1">
    <citation type="submission" date="2021-02" db="EMBL/GenBank/DDBJ databases">
        <authorList>
            <person name="Dougan E. K."/>
            <person name="Rhodes N."/>
            <person name="Thang M."/>
            <person name="Chan C."/>
        </authorList>
    </citation>
    <scope>NUCLEOTIDE SEQUENCE</scope>
</reference>